<dbReference type="AlphaFoldDB" id="A0A1E1KL78"/>
<dbReference type="InParanoid" id="A0A1E1KL78"/>
<gene>
    <name evidence="2" type="ORF">RCO7_06431</name>
</gene>
<name>A0A1E1KL78_9HELO</name>
<keyword evidence="3" id="KW-1185">Reference proteome</keyword>
<organism evidence="2 3">
    <name type="scientific">Rhynchosporium graminicola</name>
    <dbReference type="NCBI Taxonomy" id="2792576"/>
    <lineage>
        <taxon>Eukaryota</taxon>
        <taxon>Fungi</taxon>
        <taxon>Dikarya</taxon>
        <taxon>Ascomycota</taxon>
        <taxon>Pezizomycotina</taxon>
        <taxon>Leotiomycetes</taxon>
        <taxon>Helotiales</taxon>
        <taxon>Ploettnerulaceae</taxon>
        <taxon>Rhynchosporium</taxon>
    </lineage>
</organism>
<evidence type="ECO:0000313" key="2">
    <source>
        <dbReference type="EMBL" id="CZS98750.1"/>
    </source>
</evidence>
<sequence>MPLDATLPSEASSPGFETTSLQTLPPELRQQIYNEIFKIYHCDYTYPFPYRIYTDTAHRGCRCGQGLSLTSHFFYKETRHLYYKHATFVFETPLSCVRFFNGIGSQSENVGALSISFSYREIYLLRTLFNRPSLVSNLHTLHLNYTSEPIRPFFEPIYLPSAQKNDGKIACEIQLKPAKHSLARLGSLRNLGIEGVIEDDEVQEALVKLSLNIENATRNEGAKFNKKELVWSTMHGPRKMLFFISLITAQMHSQEISPFRISHQALPEKMLLYRILRCTSSLTALEESHLKPHVEAEQPRGNMWILRLAVISDSHFRFSAYQSRHAEFGIDGSEPFNLSLLPGAESLPLEELIFMSPENNKYGIAITYAISTKVIVKPEPCFGSSANTIEGFSKQFF</sequence>
<comment type="caution">
    <text evidence="2">The sequence shown here is derived from an EMBL/GenBank/DDBJ whole genome shotgun (WGS) entry which is preliminary data.</text>
</comment>
<accession>A0A1E1KL78</accession>
<proteinExistence type="predicted"/>
<dbReference type="EMBL" id="FJUW01000015">
    <property type="protein sequence ID" value="CZS98750.1"/>
    <property type="molecule type" value="Genomic_DNA"/>
</dbReference>
<reference evidence="3" key="1">
    <citation type="submission" date="2016-03" db="EMBL/GenBank/DDBJ databases">
        <authorList>
            <person name="Ploux O."/>
        </authorList>
    </citation>
    <scope>NUCLEOTIDE SEQUENCE [LARGE SCALE GENOMIC DNA]</scope>
    <source>
        <strain evidence="3">UK7</strain>
    </source>
</reference>
<dbReference type="Proteomes" id="UP000178129">
    <property type="component" value="Unassembled WGS sequence"/>
</dbReference>
<feature type="region of interest" description="Disordered" evidence="1">
    <location>
        <begin position="1"/>
        <end position="21"/>
    </location>
</feature>
<evidence type="ECO:0000313" key="3">
    <source>
        <dbReference type="Proteomes" id="UP000178129"/>
    </source>
</evidence>
<evidence type="ECO:0000256" key="1">
    <source>
        <dbReference type="SAM" id="MobiDB-lite"/>
    </source>
</evidence>
<evidence type="ECO:0008006" key="4">
    <source>
        <dbReference type="Google" id="ProtNLM"/>
    </source>
</evidence>
<feature type="compositionally biased region" description="Polar residues" evidence="1">
    <location>
        <begin position="9"/>
        <end position="21"/>
    </location>
</feature>
<protein>
    <recommendedName>
        <fullName evidence="4">F-box domain-containing protein</fullName>
    </recommendedName>
</protein>